<dbReference type="GO" id="GO:0016787">
    <property type="term" value="F:hydrolase activity"/>
    <property type="evidence" value="ECO:0007669"/>
    <property type="project" value="UniProtKB-ARBA"/>
</dbReference>
<sequence length="352" mass="38901">MMKLLLVCIDGMRLDMALPEALPRNSGFAQPDHPADPRFVRGVGQGEPVPEHPVAAVDHTLTVDQAPHGLAPTLARLVRGDEHSQGTIIPMWMTPPTDSAPGWTTILTGATHEQCNVWWNEFVGHDLARHPDILSQVFFANPAARTIAAATWDAFVSPYGPGPIIHQRVDQQRTGQHQLFSPDLSQGIDRADEQVSSWAAWHLLHEGPDAAVVYFEGVDHAGHSFGADSEPYRQAIQHVDELTRHLVKAVAERYEQLGEQWLVAVTTDHGHKPEGGHGEDEVEVRRSFLASHHIGGTLPEPLLRTDPIRSHELTPLLLETIRVHPGHMDASGVGVRRDVEPIGPSREMDFEW</sequence>
<dbReference type="PATRIC" id="fig|1051006.4.peg.2054"/>
<evidence type="ECO:0000313" key="2">
    <source>
        <dbReference type="Proteomes" id="UP000007832"/>
    </source>
</evidence>
<dbReference type="Pfam" id="PF01663">
    <property type="entry name" value="Phosphodiest"/>
    <property type="match status" value="1"/>
</dbReference>
<protein>
    <submittedName>
        <fullName evidence="1">Type I phosphodiesterase/nucleotide pyrophosphatase</fullName>
    </submittedName>
</protein>
<dbReference type="PANTHER" id="PTHR10151">
    <property type="entry name" value="ECTONUCLEOTIDE PYROPHOSPHATASE/PHOSPHODIESTERASE"/>
    <property type="match status" value="1"/>
</dbReference>
<dbReference type="PANTHER" id="PTHR10151:SF120">
    <property type="entry name" value="BIS(5'-ADENOSYL)-TRIPHOSPHATASE"/>
    <property type="match status" value="1"/>
</dbReference>
<gene>
    <name evidence="1" type="ORF">HMPREF1162_1488</name>
</gene>
<dbReference type="Proteomes" id="UP000007832">
    <property type="component" value="Unassembled WGS sequence"/>
</dbReference>
<proteinExistence type="predicted"/>
<accession>F9NXY8</accession>
<comment type="caution">
    <text evidence="1">The sequence shown here is derived from an EMBL/GenBank/DDBJ whole genome shotgun (WGS) entry which is preliminary data.</text>
</comment>
<reference evidence="1 2" key="1">
    <citation type="submission" date="2011-07" db="EMBL/GenBank/DDBJ databases">
        <title>Genome Sequence of Propionibacterium acnes SK182B-JCVI.</title>
        <authorList>
            <person name="Durkin A.S."/>
            <person name="Madupu R."/>
            <person name="Hostetler J."/>
            <person name="Radune D."/>
            <person name="Torralba M."/>
            <person name="Methe B."/>
            <person name="Sutton G."/>
            <person name="Strausberg R.L."/>
            <person name="Nelson K.E."/>
        </authorList>
    </citation>
    <scope>NUCLEOTIDE SEQUENCE [LARGE SCALE GENOMIC DNA]</scope>
    <source>
        <strain evidence="1 2">SK182B-JCVI</strain>
    </source>
</reference>
<organism evidence="1 2">
    <name type="scientific">[Propionibacterium] namnetense SK182B-JCVI</name>
    <dbReference type="NCBI Taxonomy" id="1051006"/>
    <lineage>
        <taxon>Bacteria</taxon>
        <taxon>Bacillati</taxon>
        <taxon>Actinomycetota</taxon>
        <taxon>Actinomycetes</taxon>
        <taxon>Propionibacteriales</taxon>
        <taxon>Propionibacteriaceae</taxon>
        <taxon>Cutibacterium</taxon>
    </lineage>
</organism>
<dbReference type="STRING" id="1574624.GCA_001642025_01619"/>
<dbReference type="InterPro" id="IPR002591">
    <property type="entry name" value="Phosphodiest/P_Trfase"/>
</dbReference>
<dbReference type="AlphaFoldDB" id="F9NXY8"/>
<dbReference type="InterPro" id="IPR017850">
    <property type="entry name" value="Alkaline_phosphatase_core_sf"/>
</dbReference>
<dbReference type="SUPFAM" id="SSF53649">
    <property type="entry name" value="Alkaline phosphatase-like"/>
    <property type="match status" value="1"/>
</dbReference>
<dbReference type="EMBL" id="AFUN01000047">
    <property type="protein sequence ID" value="EGR94440.1"/>
    <property type="molecule type" value="Genomic_DNA"/>
</dbReference>
<dbReference type="Gene3D" id="3.40.720.10">
    <property type="entry name" value="Alkaline Phosphatase, subunit A"/>
    <property type="match status" value="1"/>
</dbReference>
<evidence type="ECO:0000313" key="1">
    <source>
        <dbReference type="EMBL" id="EGR94440.1"/>
    </source>
</evidence>
<name>F9NXY8_9ACTN</name>
<dbReference type="eggNOG" id="COG1524">
    <property type="taxonomic scope" value="Bacteria"/>
</dbReference>